<organism evidence="5 6">
    <name type="scientific">Luteolibacter arcticus</name>
    <dbReference type="NCBI Taxonomy" id="1581411"/>
    <lineage>
        <taxon>Bacteria</taxon>
        <taxon>Pseudomonadati</taxon>
        <taxon>Verrucomicrobiota</taxon>
        <taxon>Verrucomicrobiia</taxon>
        <taxon>Verrucomicrobiales</taxon>
        <taxon>Verrucomicrobiaceae</taxon>
        <taxon>Luteolibacter</taxon>
    </lineage>
</organism>
<dbReference type="Pfam" id="PF00929">
    <property type="entry name" value="RNase_T"/>
    <property type="match status" value="1"/>
</dbReference>
<evidence type="ECO:0000313" key="5">
    <source>
        <dbReference type="EMBL" id="MCW1921109.1"/>
    </source>
</evidence>
<keyword evidence="6" id="KW-1185">Reference proteome</keyword>
<gene>
    <name evidence="5" type="ORF">OKA05_01000</name>
</gene>
<dbReference type="GO" id="GO:0004527">
    <property type="term" value="F:exonuclease activity"/>
    <property type="evidence" value="ECO:0007669"/>
    <property type="project" value="UniProtKB-KW"/>
</dbReference>
<dbReference type="EMBL" id="JAPDDT010000001">
    <property type="protein sequence ID" value="MCW1921109.1"/>
    <property type="molecule type" value="Genomic_DNA"/>
</dbReference>
<dbReference type="SUPFAM" id="SSF53098">
    <property type="entry name" value="Ribonuclease H-like"/>
    <property type="match status" value="1"/>
</dbReference>
<reference evidence="5 6" key="1">
    <citation type="submission" date="2022-10" db="EMBL/GenBank/DDBJ databases">
        <title>Luteolibacter arcticus strain CCTCC AB 2014275, whole genome shotgun sequencing project.</title>
        <authorList>
            <person name="Zhao G."/>
            <person name="Shen L."/>
        </authorList>
    </citation>
    <scope>NUCLEOTIDE SEQUENCE [LARGE SCALE GENOMIC DNA]</scope>
    <source>
        <strain evidence="5 6">CCTCC AB 2014275</strain>
    </source>
</reference>
<dbReference type="InterPro" id="IPR012337">
    <property type="entry name" value="RNaseH-like_sf"/>
</dbReference>
<sequence length="193" mass="21319">MNLCDSLQPAVLAIVDFEATCCDKQSFPREQMEIIEIGSVAMDTASGDILSEFGTFVRPVRHPVLTDFCKTLTTITQNEVDAAPSFPEALAAFAAWLGQFGSPVFCSWGDYDRKQLQQDCDFHGQSFPFSNGHRNLKAEFSEWVRTSKRFGVGQALGRLGLTFAGTPHRGIDDAKNIARICKEILGHAERKNA</sequence>
<proteinExistence type="predicted"/>
<evidence type="ECO:0000313" key="6">
    <source>
        <dbReference type="Proteomes" id="UP001320876"/>
    </source>
</evidence>
<dbReference type="RefSeq" id="WP_264485218.1">
    <property type="nucleotide sequence ID" value="NZ_JAPDDT010000001.1"/>
</dbReference>
<accession>A0ABT3GC19</accession>
<evidence type="ECO:0000256" key="3">
    <source>
        <dbReference type="ARBA" id="ARBA00022839"/>
    </source>
</evidence>
<feature type="domain" description="Exonuclease" evidence="4">
    <location>
        <begin position="11"/>
        <end position="190"/>
    </location>
</feature>
<evidence type="ECO:0000256" key="2">
    <source>
        <dbReference type="ARBA" id="ARBA00022801"/>
    </source>
</evidence>
<dbReference type="InterPro" id="IPR047201">
    <property type="entry name" value="ERI-1_3'hExo-like"/>
</dbReference>
<dbReference type="InterPro" id="IPR051274">
    <property type="entry name" value="3-5_Exoribonuclease"/>
</dbReference>
<dbReference type="InterPro" id="IPR013520">
    <property type="entry name" value="Ribonucl_H"/>
</dbReference>
<dbReference type="Proteomes" id="UP001320876">
    <property type="component" value="Unassembled WGS sequence"/>
</dbReference>
<dbReference type="SMART" id="SM00479">
    <property type="entry name" value="EXOIII"/>
    <property type="match status" value="1"/>
</dbReference>
<comment type="caution">
    <text evidence="5">The sequence shown here is derived from an EMBL/GenBank/DDBJ whole genome shotgun (WGS) entry which is preliminary data.</text>
</comment>
<dbReference type="InterPro" id="IPR036397">
    <property type="entry name" value="RNaseH_sf"/>
</dbReference>
<dbReference type="Gene3D" id="3.30.420.10">
    <property type="entry name" value="Ribonuclease H-like superfamily/Ribonuclease H"/>
    <property type="match status" value="1"/>
</dbReference>
<keyword evidence="1" id="KW-0540">Nuclease</keyword>
<dbReference type="PANTHER" id="PTHR23044:SF61">
    <property type="entry name" value="3'-5' EXORIBONUCLEASE 1-RELATED"/>
    <property type="match status" value="1"/>
</dbReference>
<protein>
    <submittedName>
        <fullName evidence="5">Exonuclease domain-containing protein</fullName>
    </submittedName>
</protein>
<keyword evidence="3 5" id="KW-0269">Exonuclease</keyword>
<evidence type="ECO:0000256" key="1">
    <source>
        <dbReference type="ARBA" id="ARBA00022722"/>
    </source>
</evidence>
<dbReference type="PANTHER" id="PTHR23044">
    <property type="entry name" value="3'-5' EXONUCLEASE ERI1-RELATED"/>
    <property type="match status" value="1"/>
</dbReference>
<evidence type="ECO:0000259" key="4">
    <source>
        <dbReference type="SMART" id="SM00479"/>
    </source>
</evidence>
<dbReference type="CDD" id="cd06133">
    <property type="entry name" value="ERI-1_3'hExo_like"/>
    <property type="match status" value="1"/>
</dbReference>
<name>A0ABT3GC19_9BACT</name>
<keyword evidence="2" id="KW-0378">Hydrolase</keyword>